<keyword evidence="4" id="KW-1185">Reference proteome</keyword>
<evidence type="ECO:0000313" key="4">
    <source>
        <dbReference type="Proteomes" id="UP001056384"/>
    </source>
</evidence>
<reference evidence="3" key="1">
    <citation type="submission" date="2022-06" db="EMBL/GenBank/DDBJ databases">
        <title>Complete genome sequences of two strains of the flax pathogen Septoria linicola.</title>
        <authorList>
            <person name="Lapalu N."/>
            <person name="Simon A."/>
            <person name="Demenou B."/>
            <person name="Paumier D."/>
            <person name="Guillot M.-P."/>
            <person name="Gout L."/>
            <person name="Valade R."/>
        </authorList>
    </citation>
    <scope>NUCLEOTIDE SEQUENCE</scope>
    <source>
        <strain evidence="3">SE15195</strain>
    </source>
</reference>
<accession>A0A9Q9EII2</accession>
<proteinExistence type="predicted"/>
<dbReference type="AlphaFoldDB" id="A0A9Q9EII2"/>
<evidence type="ECO:0000256" key="2">
    <source>
        <dbReference type="SAM" id="SignalP"/>
    </source>
</evidence>
<dbReference type="EMBL" id="CP099419">
    <property type="protein sequence ID" value="USW50373.1"/>
    <property type="molecule type" value="Genomic_DNA"/>
</dbReference>
<sequence>MKYLALFSAGLLSSIALGQRICETFGVPKWKCDVCGSSAAGIGSSPVVCDPFNATYDELTANKPVGIYKSARWQNFITTKSQTTMSNTPPTYGSKKKKPSSAHFTPISPSNLARLPSGKKGIISFGYTNGTAPGNPTQYPLANLYFYHYGCLPSSSPPVLTPCTLHVSAECVQVGGVNRPTTKFEYDVQYKSASTKKKTGTLAYHQGDKAKDAGFYCYSDTMTATGTAQQSKKVDLYVDDVIDGTLRQR</sequence>
<organism evidence="3 4">
    <name type="scientific">Septoria linicola</name>
    <dbReference type="NCBI Taxonomy" id="215465"/>
    <lineage>
        <taxon>Eukaryota</taxon>
        <taxon>Fungi</taxon>
        <taxon>Dikarya</taxon>
        <taxon>Ascomycota</taxon>
        <taxon>Pezizomycotina</taxon>
        <taxon>Dothideomycetes</taxon>
        <taxon>Dothideomycetidae</taxon>
        <taxon>Mycosphaerellales</taxon>
        <taxon>Mycosphaerellaceae</taxon>
        <taxon>Septoria</taxon>
    </lineage>
</organism>
<name>A0A9Q9EII2_9PEZI</name>
<evidence type="ECO:0000256" key="1">
    <source>
        <dbReference type="SAM" id="MobiDB-lite"/>
    </source>
</evidence>
<feature type="region of interest" description="Disordered" evidence="1">
    <location>
        <begin position="83"/>
        <end position="104"/>
    </location>
</feature>
<feature type="chain" id="PRO_5040209284" evidence="2">
    <location>
        <begin position="19"/>
        <end position="249"/>
    </location>
</feature>
<evidence type="ECO:0000313" key="3">
    <source>
        <dbReference type="EMBL" id="USW50373.1"/>
    </source>
</evidence>
<gene>
    <name evidence="3" type="ORF">Slin15195_G036920</name>
</gene>
<keyword evidence="2" id="KW-0732">Signal</keyword>
<feature type="signal peptide" evidence="2">
    <location>
        <begin position="1"/>
        <end position="18"/>
    </location>
</feature>
<dbReference type="Proteomes" id="UP001056384">
    <property type="component" value="Chromosome 2"/>
</dbReference>
<protein>
    <submittedName>
        <fullName evidence="3">Uncharacterized protein</fullName>
    </submittedName>
</protein>